<keyword evidence="5" id="KW-0472">Membrane</keyword>
<evidence type="ECO:0000256" key="6">
    <source>
        <dbReference type="ARBA" id="ARBA00023196"/>
    </source>
</evidence>
<comment type="caution">
    <text evidence="8">The sequence shown here is derived from an EMBL/GenBank/DDBJ whole genome shotgun (WGS) entry which is preliminary data.</text>
</comment>
<dbReference type="InterPro" id="IPR001469">
    <property type="entry name" value="ATP_synth_F1_dsu/esu"/>
</dbReference>
<accession>A0A1G2G0T9</accession>
<comment type="subcellular location">
    <subcellularLocation>
        <location evidence="1">Endomembrane system</location>
        <topology evidence="1">Peripheral membrane protein</topology>
    </subcellularLocation>
</comment>
<evidence type="ECO:0000259" key="7">
    <source>
        <dbReference type="Pfam" id="PF02823"/>
    </source>
</evidence>
<comment type="similarity">
    <text evidence="2">Belongs to the ATPase epsilon chain family.</text>
</comment>
<dbReference type="AlphaFoldDB" id="A0A1G2G0T9"/>
<dbReference type="Proteomes" id="UP000177480">
    <property type="component" value="Unassembled WGS sequence"/>
</dbReference>
<dbReference type="STRING" id="1802114.A2719_03150"/>
<name>A0A1G2G0T9_9BACT</name>
<dbReference type="GO" id="GO:0046933">
    <property type="term" value="F:proton-transporting ATP synthase activity, rotational mechanism"/>
    <property type="evidence" value="ECO:0007669"/>
    <property type="project" value="InterPro"/>
</dbReference>
<evidence type="ECO:0000313" key="8">
    <source>
        <dbReference type="EMBL" id="OGZ43934.1"/>
    </source>
</evidence>
<protein>
    <recommendedName>
        <fullName evidence="7">ATP synthase F1 complex delta/epsilon subunit N-terminal domain-containing protein</fullName>
    </recommendedName>
</protein>
<organism evidence="8 9">
    <name type="scientific">Candidatus Ryanbacteria bacterium RIFCSPHIGHO2_01_FULL_45_22</name>
    <dbReference type="NCBI Taxonomy" id="1802114"/>
    <lineage>
        <taxon>Bacteria</taxon>
        <taxon>Candidatus Ryaniibacteriota</taxon>
    </lineage>
</organism>
<evidence type="ECO:0000256" key="2">
    <source>
        <dbReference type="ARBA" id="ARBA00005712"/>
    </source>
</evidence>
<keyword evidence="4" id="KW-0406">Ion transport</keyword>
<dbReference type="EMBL" id="MHNK01000010">
    <property type="protein sequence ID" value="OGZ43934.1"/>
    <property type="molecule type" value="Genomic_DNA"/>
</dbReference>
<proteinExistence type="inferred from homology"/>
<evidence type="ECO:0000256" key="1">
    <source>
        <dbReference type="ARBA" id="ARBA00004184"/>
    </source>
</evidence>
<evidence type="ECO:0000256" key="5">
    <source>
        <dbReference type="ARBA" id="ARBA00023136"/>
    </source>
</evidence>
<feature type="domain" description="ATP synthase F1 complex delta/epsilon subunit N-terminal" evidence="7">
    <location>
        <begin position="1"/>
        <end position="71"/>
    </location>
</feature>
<evidence type="ECO:0000256" key="3">
    <source>
        <dbReference type="ARBA" id="ARBA00022448"/>
    </source>
</evidence>
<evidence type="ECO:0000256" key="4">
    <source>
        <dbReference type="ARBA" id="ARBA00023065"/>
    </source>
</evidence>
<dbReference type="SUPFAM" id="SSF51344">
    <property type="entry name" value="Epsilon subunit of F1F0-ATP synthase N-terminal domain"/>
    <property type="match status" value="1"/>
</dbReference>
<dbReference type="GO" id="GO:0045259">
    <property type="term" value="C:proton-transporting ATP synthase complex"/>
    <property type="evidence" value="ECO:0007669"/>
    <property type="project" value="UniProtKB-KW"/>
</dbReference>
<dbReference type="GO" id="GO:0012505">
    <property type="term" value="C:endomembrane system"/>
    <property type="evidence" value="ECO:0007669"/>
    <property type="project" value="UniProtKB-SubCell"/>
</dbReference>
<keyword evidence="6" id="KW-0066">ATP synthesis</keyword>
<dbReference type="InterPro" id="IPR036771">
    <property type="entry name" value="ATPsynth_dsu/esu_N"/>
</dbReference>
<dbReference type="CDD" id="cd12152">
    <property type="entry name" value="F1-ATPase_delta"/>
    <property type="match status" value="1"/>
</dbReference>
<keyword evidence="3" id="KW-0813">Transport</keyword>
<sequence length="81" mass="9047">MKLGVYSLKNTCYQGEVKSITCRTSAGEITVLDHHRPLLSVLAPGVIKITDTDRREHYVPVASGFLEVMQTNESRCIIDQI</sequence>
<reference evidence="8 9" key="1">
    <citation type="journal article" date="2016" name="Nat. Commun.">
        <title>Thousands of microbial genomes shed light on interconnected biogeochemical processes in an aquifer system.</title>
        <authorList>
            <person name="Anantharaman K."/>
            <person name="Brown C.T."/>
            <person name="Hug L.A."/>
            <person name="Sharon I."/>
            <person name="Castelle C.J."/>
            <person name="Probst A.J."/>
            <person name="Thomas B.C."/>
            <person name="Singh A."/>
            <person name="Wilkins M.J."/>
            <person name="Karaoz U."/>
            <person name="Brodie E.L."/>
            <person name="Williams K.H."/>
            <person name="Hubbard S.S."/>
            <person name="Banfield J.F."/>
        </authorList>
    </citation>
    <scope>NUCLEOTIDE SEQUENCE [LARGE SCALE GENOMIC DNA]</scope>
</reference>
<dbReference type="Gene3D" id="2.60.15.10">
    <property type="entry name" value="F0F1 ATP synthase delta/epsilon subunit, N-terminal"/>
    <property type="match status" value="1"/>
</dbReference>
<dbReference type="InterPro" id="IPR020546">
    <property type="entry name" value="ATP_synth_F1_dsu/esu_N"/>
</dbReference>
<evidence type="ECO:0000313" key="9">
    <source>
        <dbReference type="Proteomes" id="UP000177480"/>
    </source>
</evidence>
<dbReference type="Pfam" id="PF02823">
    <property type="entry name" value="ATP-synt_DE_N"/>
    <property type="match status" value="1"/>
</dbReference>
<keyword evidence="6" id="KW-0139">CF(1)</keyword>
<gene>
    <name evidence="8" type="ORF">A2719_03150</name>
</gene>